<keyword evidence="5" id="KW-0547">Nucleotide-binding</keyword>
<dbReference type="GO" id="GO:0043066">
    <property type="term" value="P:negative regulation of apoptotic process"/>
    <property type="evidence" value="ECO:0007669"/>
    <property type="project" value="TreeGrafter"/>
</dbReference>
<feature type="region of interest" description="Disordered" evidence="10">
    <location>
        <begin position="1"/>
        <end position="61"/>
    </location>
</feature>
<gene>
    <name evidence="12" type="ORF">FSCOSCO3_A030320</name>
</gene>
<dbReference type="GO" id="GO:0004674">
    <property type="term" value="F:protein serine/threonine kinase activity"/>
    <property type="evidence" value="ECO:0007669"/>
    <property type="project" value="UniProtKB-KW"/>
</dbReference>
<dbReference type="SUPFAM" id="SSF56112">
    <property type="entry name" value="Protein kinase-like (PK-like)"/>
    <property type="match status" value="1"/>
</dbReference>
<keyword evidence="4" id="KW-0808">Transferase</keyword>
<dbReference type="InterPro" id="IPR008271">
    <property type="entry name" value="Ser/Thr_kinase_AS"/>
</dbReference>
<evidence type="ECO:0000313" key="12">
    <source>
        <dbReference type="EMBL" id="CAK6967842.1"/>
    </source>
</evidence>
<evidence type="ECO:0000313" key="13">
    <source>
        <dbReference type="Proteomes" id="UP001314229"/>
    </source>
</evidence>
<dbReference type="AlphaFoldDB" id="A0AAV1P816"/>
<dbReference type="Pfam" id="PF00069">
    <property type="entry name" value="Pkinase"/>
    <property type="match status" value="1"/>
</dbReference>
<comment type="caution">
    <text evidence="12">The sequence shown here is derived from an EMBL/GenBank/DDBJ whole genome shotgun (WGS) entry which is preliminary data.</text>
</comment>
<dbReference type="InterPro" id="IPR000719">
    <property type="entry name" value="Prot_kinase_dom"/>
</dbReference>
<dbReference type="InterPro" id="IPR011009">
    <property type="entry name" value="Kinase-like_dom_sf"/>
</dbReference>
<evidence type="ECO:0000256" key="9">
    <source>
        <dbReference type="ARBA" id="ARBA00048679"/>
    </source>
</evidence>
<evidence type="ECO:0000256" key="6">
    <source>
        <dbReference type="ARBA" id="ARBA00022777"/>
    </source>
</evidence>
<sequence>MNIEMDINVRRRKTEESDIAEPPTKQIRGCDVSTESNNRVQEDVSGRKRKADSENARTSAKRMRCSSSTCITVSSTTQSSANEFSSTGSFVTVSSRPGSSSSKFSSVEFFLSAVEDKKDDAISHTFNKTSLEEEKIFEMASSGNSSRDEFEEKYLQQGCIGAGGFGSVYAGIRKEDSLPVCNGKVFDVLLEVALMLKAAGLPGSVGQSAMISLLDWCILEDGLILVLERPANSQDLFDYLQINRGHLSEHEAKMILKQMVDAAIDMHAKGVFHRDIKLENTLIQQSSTGAPRVRVIDFGCGSFSTEAPFKSFCGTLEYAPPEWFDDKSHSACPTTVWQLGALFFNLLHKGGYFSTAEFVKNHIQFSKALSQDTKTLLNMCLARDPKDRATLEELQCAGAHLFSIAVCHVPCWIHGNGTLIRRRNLEKTQLQQPKWTL</sequence>
<evidence type="ECO:0000256" key="10">
    <source>
        <dbReference type="SAM" id="MobiDB-lite"/>
    </source>
</evidence>
<accession>A0AAV1P816</accession>
<keyword evidence="7" id="KW-0067">ATP-binding</keyword>
<dbReference type="PANTHER" id="PTHR22984">
    <property type="entry name" value="SERINE/THREONINE-PROTEIN KINASE PIM"/>
    <property type="match status" value="1"/>
</dbReference>
<keyword evidence="13" id="KW-1185">Reference proteome</keyword>
<dbReference type="PROSITE" id="PS50011">
    <property type="entry name" value="PROTEIN_KINASE_DOM"/>
    <property type="match status" value="1"/>
</dbReference>
<dbReference type="GO" id="GO:0005524">
    <property type="term" value="F:ATP binding"/>
    <property type="evidence" value="ECO:0007669"/>
    <property type="project" value="UniProtKB-KW"/>
</dbReference>
<proteinExistence type="inferred from homology"/>
<comment type="catalytic activity">
    <reaction evidence="9">
        <text>L-seryl-[protein] + ATP = O-phospho-L-seryl-[protein] + ADP + H(+)</text>
        <dbReference type="Rhea" id="RHEA:17989"/>
        <dbReference type="Rhea" id="RHEA-COMP:9863"/>
        <dbReference type="Rhea" id="RHEA-COMP:11604"/>
        <dbReference type="ChEBI" id="CHEBI:15378"/>
        <dbReference type="ChEBI" id="CHEBI:29999"/>
        <dbReference type="ChEBI" id="CHEBI:30616"/>
        <dbReference type="ChEBI" id="CHEBI:83421"/>
        <dbReference type="ChEBI" id="CHEBI:456216"/>
        <dbReference type="EC" id="2.7.11.1"/>
    </reaction>
</comment>
<evidence type="ECO:0000256" key="1">
    <source>
        <dbReference type="ARBA" id="ARBA00005505"/>
    </source>
</evidence>
<evidence type="ECO:0000256" key="3">
    <source>
        <dbReference type="ARBA" id="ARBA00022527"/>
    </source>
</evidence>
<dbReference type="SMART" id="SM00220">
    <property type="entry name" value="S_TKc"/>
    <property type="match status" value="1"/>
</dbReference>
<keyword evidence="6 12" id="KW-0418">Kinase</keyword>
<evidence type="ECO:0000256" key="8">
    <source>
        <dbReference type="ARBA" id="ARBA00047899"/>
    </source>
</evidence>
<evidence type="ECO:0000256" key="2">
    <source>
        <dbReference type="ARBA" id="ARBA00012513"/>
    </source>
</evidence>
<keyword evidence="3" id="KW-0723">Serine/threonine-protein kinase</keyword>
<dbReference type="PROSITE" id="PS00108">
    <property type="entry name" value="PROTEIN_KINASE_ST"/>
    <property type="match status" value="1"/>
</dbReference>
<dbReference type="Proteomes" id="UP001314229">
    <property type="component" value="Unassembled WGS sequence"/>
</dbReference>
<dbReference type="GO" id="GO:0005737">
    <property type="term" value="C:cytoplasm"/>
    <property type="evidence" value="ECO:0007669"/>
    <property type="project" value="TreeGrafter"/>
</dbReference>
<feature type="compositionally biased region" description="Basic and acidic residues" evidence="10">
    <location>
        <begin position="40"/>
        <end position="55"/>
    </location>
</feature>
<comment type="similarity">
    <text evidence="1">Belongs to the protein kinase superfamily. CAMK Ser/Thr protein kinase family. PIM subfamily.</text>
</comment>
<evidence type="ECO:0000256" key="7">
    <source>
        <dbReference type="ARBA" id="ARBA00022840"/>
    </source>
</evidence>
<evidence type="ECO:0000256" key="4">
    <source>
        <dbReference type="ARBA" id="ARBA00022679"/>
    </source>
</evidence>
<reference evidence="12 13" key="1">
    <citation type="submission" date="2024-01" db="EMBL/GenBank/DDBJ databases">
        <authorList>
            <person name="Alioto T."/>
            <person name="Alioto T."/>
            <person name="Gomez Garrido J."/>
        </authorList>
    </citation>
    <scope>NUCLEOTIDE SEQUENCE [LARGE SCALE GENOMIC DNA]</scope>
</reference>
<dbReference type="Gene3D" id="1.10.510.10">
    <property type="entry name" value="Transferase(Phosphotransferase) domain 1"/>
    <property type="match status" value="1"/>
</dbReference>
<dbReference type="PANTHER" id="PTHR22984:SF11">
    <property type="entry name" value="AURORA KINASE-RELATED"/>
    <property type="match status" value="1"/>
</dbReference>
<organism evidence="12 13">
    <name type="scientific">Scomber scombrus</name>
    <name type="common">Atlantic mackerel</name>
    <name type="synonym">Scomber vernalis</name>
    <dbReference type="NCBI Taxonomy" id="13677"/>
    <lineage>
        <taxon>Eukaryota</taxon>
        <taxon>Metazoa</taxon>
        <taxon>Chordata</taxon>
        <taxon>Craniata</taxon>
        <taxon>Vertebrata</taxon>
        <taxon>Euteleostomi</taxon>
        <taxon>Actinopterygii</taxon>
        <taxon>Neopterygii</taxon>
        <taxon>Teleostei</taxon>
        <taxon>Neoteleostei</taxon>
        <taxon>Acanthomorphata</taxon>
        <taxon>Pelagiaria</taxon>
        <taxon>Scombriformes</taxon>
        <taxon>Scombridae</taxon>
        <taxon>Scomber</taxon>
    </lineage>
</organism>
<feature type="compositionally biased region" description="Basic and acidic residues" evidence="10">
    <location>
        <begin position="7"/>
        <end position="16"/>
    </location>
</feature>
<dbReference type="EMBL" id="CAWUFR010000111">
    <property type="protein sequence ID" value="CAK6967842.1"/>
    <property type="molecule type" value="Genomic_DNA"/>
</dbReference>
<comment type="catalytic activity">
    <reaction evidence="8">
        <text>L-threonyl-[protein] + ATP = O-phospho-L-threonyl-[protein] + ADP + H(+)</text>
        <dbReference type="Rhea" id="RHEA:46608"/>
        <dbReference type="Rhea" id="RHEA-COMP:11060"/>
        <dbReference type="Rhea" id="RHEA-COMP:11605"/>
        <dbReference type="ChEBI" id="CHEBI:15378"/>
        <dbReference type="ChEBI" id="CHEBI:30013"/>
        <dbReference type="ChEBI" id="CHEBI:30616"/>
        <dbReference type="ChEBI" id="CHEBI:61977"/>
        <dbReference type="ChEBI" id="CHEBI:456216"/>
        <dbReference type="EC" id="2.7.11.1"/>
    </reaction>
</comment>
<dbReference type="GO" id="GO:0007346">
    <property type="term" value="P:regulation of mitotic cell cycle"/>
    <property type="evidence" value="ECO:0007669"/>
    <property type="project" value="TreeGrafter"/>
</dbReference>
<name>A0AAV1P816_SCOSC</name>
<feature type="domain" description="Protein kinase" evidence="11">
    <location>
        <begin position="154"/>
        <end position="403"/>
    </location>
</feature>
<dbReference type="InterPro" id="IPR051138">
    <property type="entry name" value="PIM_Ser/Thr_kinase"/>
</dbReference>
<protein>
    <recommendedName>
        <fullName evidence="2">non-specific serine/threonine protein kinase</fullName>
        <ecNumber evidence="2">2.7.11.1</ecNumber>
    </recommendedName>
</protein>
<dbReference type="Gene3D" id="3.30.200.20">
    <property type="entry name" value="Phosphorylase Kinase, domain 1"/>
    <property type="match status" value="1"/>
</dbReference>
<evidence type="ECO:0000259" key="11">
    <source>
        <dbReference type="PROSITE" id="PS50011"/>
    </source>
</evidence>
<dbReference type="EC" id="2.7.11.1" evidence="2"/>
<evidence type="ECO:0000256" key="5">
    <source>
        <dbReference type="ARBA" id="ARBA00022741"/>
    </source>
</evidence>